<dbReference type="InterPro" id="IPR011059">
    <property type="entry name" value="Metal-dep_hydrolase_composite"/>
</dbReference>
<accession>A0A644WZF8</accession>
<organism evidence="3">
    <name type="scientific">bioreactor metagenome</name>
    <dbReference type="NCBI Taxonomy" id="1076179"/>
    <lineage>
        <taxon>unclassified sequences</taxon>
        <taxon>metagenomes</taxon>
        <taxon>ecological metagenomes</taxon>
    </lineage>
</organism>
<evidence type="ECO:0000313" key="3">
    <source>
        <dbReference type="EMBL" id="MPM07324.1"/>
    </source>
</evidence>
<dbReference type="Gene3D" id="3.20.20.140">
    <property type="entry name" value="Metal-dependent hydrolases"/>
    <property type="match status" value="1"/>
</dbReference>
<sequence length="388" mass="43228">MIILPEHILMPDGSIRSDFAVKVSHDGTIEEVVALKKLINKSEPIHRECGLLMPGLINCHSHLELSWCRGLFPENAGMENFYGAMSGVHGKRPSGSMVNVCIENASLEMAANGIVAVADISNTDITLMPKLKSDLYFHTFLEVFGTNPIDAASRFSDILKIQNVFSEENLANSLSAHTLITLSEKLMSLLITRISAEKKSHSIHFLESLEEKKYFEEKIPVRNIHGYQSPAPEFNSAAEAACRLLLPDNRIMFVHNTFADENDIRTLTGNFRDPWFCFCPASNLYITGKLPDVPMISSISQNILLGTDSLSSNNELNLFSEIDILLAHFPEIYPEVLLKAATINGARFLGIDNQYGSIEAHKKPGLVLLENYRPGIRKFSSLKIKRLI</sequence>
<gene>
    <name evidence="3" type="ORF">SDC9_53630</name>
</gene>
<dbReference type="GO" id="GO:0016810">
    <property type="term" value="F:hydrolase activity, acting on carbon-nitrogen (but not peptide) bonds"/>
    <property type="evidence" value="ECO:0007669"/>
    <property type="project" value="InterPro"/>
</dbReference>
<reference evidence="3" key="1">
    <citation type="submission" date="2019-08" db="EMBL/GenBank/DDBJ databases">
        <authorList>
            <person name="Kucharzyk K."/>
            <person name="Murdoch R.W."/>
            <person name="Higgins S."/>
            <person name="Loffler F."/>
        </authorList>
    </citation>
    <scope>NUCLEOTIDE SEQUENCE</scope>
</reference>
<dbReference type="InterPro" id="IPR006680">
    <property type="entry name" value="Amidohydro-rel"/>
</dbReference>
<comment type="caution">
    <text evidence="3">The sequence shown here is derived from an EMBL/GenBank/DDBJ whole genome shotgun (WGS) entry which is preliminary data.</text>
</comment>
<protein>
    <submittedName>
        <fullName evidence="3">Adenosine deaminase</fullName>
        <ecNumber evidence="3">3.5.4.4</ecNumber>
    </submittedName>
</protein>
<dbReference type="EMBL" id="VSSQ01001323">
    <property type="protein sequence ID" value="MPM07324.1"/>
    <property type="molecule type" value="Genomic_DNA"/>
</dbReference>
<dbReference type="InterPro" id="IPR050287">
    <property type="entry name" value="MTA/SAH_deaminase"/>
</dbReference>
<dbReference type="AlphaFoldDB" id="A0A644WZF8"/>
<dbReference type="EC" id="3.5.4.4" evidence="3"/>
<keyword evidence="1 3" id="KW-0378">Hydrolase</keyword>
<feature type="domain" description="Amidohydrolase-related" evidence="2">
    <location>
        <begin position="52"/>
        <end position="371"/>
    </location>
</feature>
<proteinExistence type="predicted"/>
<name>A0A644WZF8_9ZZZZ</name>
<dbReference type="Pfam" id="PF01979">
    <property type="entry name" value="Amidohydro_1"/>
    <property type="match status" value="1"/>
</dbReference>
<dbReference type="PANTHER" id="PTHR43794">
    <property type="entry name" value="AMINOHYDROLASE SSNA-RELATED"/>
    <property type="match status" value="1"/>
</dbReference>
<evidence type="ECO:0000256" key="1">
    <source>
        <dbReference type="ARBA" id="ARBA00022801"/>
    </source>
</evidence>
<evidence type="ECO:0000259" key="2">
    <source>
        <dbReference type="Pfam" id="PF01979"/>
    </source>
</evidence>
<dbReference type="PANTHER" id="PTHR43794:SF11">
    <property type="entry name" value="AMIDOHYDROLASE-RELATED DOMAIN-CONTAINING PROTEIN"/>
    <property type="match status" value="1"/>
</dbReference>
<dbReference type="SUPFAM" id="SSF51556">
    <property type="entry name" value="Metallo-dependent hydrolases"/>
    <property type="match status" value="1"/>
</dbReference>
<dbReference type="InterPro" id="IPR032466">
    <property type="entry name" value="Metal_Hydrolase"/>
</dbReference>
<dbReference type="Gene3D" id="2.30.40.10">
    <property type="entry name" value="Urease, subunit C, domain 1"/>
    <property type="match status" value="1"/>
</dbReference>